<reference evidence="3 4" key="1">
    <citation type="journal article" date="2023" name="Microbiol. Spectr.">
        <title>Symbiosis of Carpenter Bees with Uncharacterized Lactic Acid Bacteria Showing NAD Auxotrophy.</title>
        <authorList>
            <person name="Kawasaki S."/>
            <person name="Ozawa K."/>
            <person name="Mori T."/>
            <person name="Yamamoto A."/>
            <person name="Ito M."/>
            <person name="Ohkuma M."/>
            <person name="Sakamoto M."/>
            <person name="Matsutani M."/>
        </authorList>
    </citation>
    <scope>NUCLEOTIDE SEQUENCE [LARGE SCALE GENOMIC DNA]</scope>
    <source>
        <strain evidence="3 4">Kim37-2</strain>
    </source>
</reference>
<feature type="region of interest" description="Disordered" evidence="2">
    <location>
        <begin position="1"/>
        <end position="29"/>
    </location>
</feature>
<dbReference type="Pfam" id="PF00480">
    <property type="entry name" value="ROK"/>
    <property type="match status" value="1"/>
</dbReference>
<dbReference type="PANTHER" id="PTHR18964:SF149">
    <property type="entry name" value="BIFUNCTIONAL UDP-N-ACETYLGLUCOSAMINE 2-EPIMERASE_N-ACETYLMANNOSAMINE KINASE"/>
    <property type="match status" value="1"/>
</dbReference>
<comment type="similarity">
    <text evidence="1">Belongs to the ROK (NagC/XylR) family.</text>
</comment>
<name>A0ABM8B8D0_9BIFI</name>
<dbReference type="InterPro" id="IPR000600">
    <property type="entry name" value="ROK"/>
</dbReference>
<dbReference type="EMBL" id="AP026798">
    <property type="protein sequence ID" value="BDR53144.1"/>
    <property type="molecule type" value="Genomic_DNA"/>
</dbReference>
<dbReference type="SUPFAM" id="SSF46785">
    <property type="entry name" value="Winged helix' DNA-binding domain"/>
    <property type="match status" value="1"/>
</dbReference>
<evidence type="ECO:0000256" key="2">
    <source>
        <dbReference type="SAM" id="MobiDB-lite"/>
    </source>
</evidence>
<sequence length="380" mass="39758">MTSSKAVDESEKRAKRAKPRVSSPSDIRKSNRQAVLRALYPDRWLSRADLAKLTGLSKVSVSDVVAELIQDSLLVEGGYKPSSKPGKPAVLVGIEAQGKTVMAVDLSEAGTVKGILCDLKGQIILRAKQDLPQSNPLPLEPIIALCQQLKARAPEPLLGLAVATPGTVNMQGTVLAAPNLGWSDVDLAQILSQQVGLRTYVTNDADSAVFGEHCFAGGPANMILVQIARGVGAGVLIDNRIVRGSHYVAGEIGHVVVDENGIACACGKRGCLETLTSVPFLAGKIAAQPQAREGILAQAGQVLGAALSMPVALTNITDISIAGPSEITDEAMLTALENTINERVHSRFIEHVHVHPAALGNDAAVLGGAACVLRRELGVL</sequence>
<proteinExistence type="inferred from homology"/>
<gene>
    <name evidence="3" type="primary">xylR</name>
    <name evidence="3" type="ORF">KIM372_10510</name>
</gene>
<evidence type="ECO:0000313" key="3">
    <source>
        <dbReference type="EMBL" id="BDR53144.1"/>
    </source>
</evidence>
<dbReference type="SUPFAM" id="SSF53067">
    <property type="entry name" value="Actin-like ATPase domain"/>
    <property type="match status" value="1"/>
</dbReference>
<protein>
    <submittedName>
        <fullName evidence="3">ROK family protein</fullName>
    </submittedName>
</protein>
<dbReference type="InterPro" id="IPR036390">
    <property type="entry name" value="WH_DNA-bd_sf"/>
</dbReference>
<evidence type="ECO:0000256" key="1">
    <source>
        <dbReference type="ARBA" id="ARBA00006479"/>
    </source>
</evidence>
<accession>A0ABM8B8D0</accession>
<dbReference type="InterPro" id="IPR049874">
    <property type="entry name" value="ROK_cs"/>
</dbReference>
<dbReference type="Proteomes" id="UP001321766">
    <property type="component" value="Chromosome"/>
</dbReference>
<evidence type="ECO:0000313" key="4">
    <source>
        <dbReference type="Proteomes" id="UP001321766"/>
    </source>
</evidence>
<organism evidence="3 4">
    <name type="scientific">Bombiscardovia nodaiensis</name>
    <dbReference type="NCBI Taxonomy" id="2932181"/>
    <lineage>
        <taxon>Bacteria</taxon>
        <taxon>Bacillati</taxon>
        <taxon>Actinomycetota</taxon>
        <taxon>Actinomycetes</taxon>
        <taxon>Bifidobacteriales</taxon>
        <taxon>Bifidobacteriaceae</taxon>
        <taxon>Bombiscardovia</taxon>
    </lineage>
</organism>
<keyword evidence="4" id="KW-1185">Reference proteome</keyword>
<dbReference type="Gene3D" id="3.30.420.40">
    <property type="match status" value="2"/>
</dbReference>
<dbReference type="InterPro" id="IPR036388">
    <property type="entry name" value="WH-like_DNA-bd_sf"/>
</dbReference>
<feature type="compositionally biased region" description="Basic and acidic residues" evidence="2">
    <location>
        <begin position="1"/>
        <end position="12"/>
    </location>
</feature>
<dbReference type="PROSITE" id="PS01125">
    <property type="entry name" value="ROK"/>
    <property type="match status" value="1"/>
</dbReference>
<dbReference type="PANTHER" id="PTHR18964">
    <property type="entry name" value="ROK (REPRESSOR, ORF, KINASE) FAMILY"/>
    <property type="match status" value="1"/>
</dbReference>
<dbReference type="Gene3D" id="1.10.10.10">
    <property type="entry name" value="Winged helix-like DNA-binding domain superfamily/Winged helix DNA-binding domain"/>
    <property type="match status" value="1"/>
</dbReference>
<dbReference type="InterPro" id="IPR043129">
    <property type="entry name" value="ATPase_NBD"/>
</dbReference>